<reference evidence="3" key="1">
    <citation type="submission" date="2021-06" db="EMBL/GenBank/DDBJ databases">
        <title>Comparative genomics, transcriptomics and evolutionary studies reveal genomic signatures of adaptation to plant cell wall in hemibiotrophic fungi.</title>
        <authorList>
            <consortium name="DOE Joint Genome Institute"/>
            <person name="Baroncelli R."/>
            <person name="Diaz J.F."/>
            <person name="Benocci T."/>
            <person name="Peng M."/>
            <person name="Battaglia E."/>
            <person name="Haridas S."/>
            <person name="Andreopoulos W."/>
            <person name="Labutti K."/>
            <person name="Pangilinan J."/>
            <person name="Floch G.L."/>
            <person name="Makela M.R."/>
            <person name="Henrissat B."/>
            <person name="Grigoriev I.V."/>
            <person name="Crouch J.A."/>
            <person name="De Vries R.P."/>
            <person name="Sukno S.A."/>
            <person name="Thon M.R."/>
        </authorList>
    </citation>
    <scope>NUCLEOTIDE SEQUENCE</scope>
    <source>
        <strain evidence="3">CBS 102054</strain>
    </source>
</reference>
<evidence type="ECO:0000256" key="1">
    <source>
        <dbReference type="SAM" id="Phobius"/>
    </source>
</evidence>
<feature type="transmembrane region" description="Helical" evidence="1">
    <location>
        <begin position="99"/>
        <end position="119"/>
    </location>
</feature>
<dbReference type="AlphaFoldDB" id="A0AAI9ZUW8"/>
<dbReference type="EMBL" id="JAHMHQ010000007">
    <property type="protein sequence ID" value="KAK1638295.1"/>
    <property type="molecule type" value="Genomic_DNA"/>
</dbReference>
<keyword evidence="2" id="KW-0732">Signal</keyword>
<keyword evidence="4" id="KW-1185">Reference proteome</keyword>
<protein>
    <recommendedName>
        <fullName evidence="5">Transmembrane protein</fullName>
    </recommendedName>
</protein>
<keyword evidence="1" id="KW-0472">Membrane</keyword>
<dbReference type="RefSeq" id="XP_060446902.1">
    <property type="nucleotide sequence ID" value="XM_060582602.1"/>
</dbReference>
<name>A0AAI9ZUW8_9PEZI</name>
<dbReference type="GeneID" id="85467464"/>
<proteinExistence type="predicted"/>
<evidence type="ECO:0008006" key="5">
    <source>
        <dbReference type="Google" id="ProtNLM"/>
    </source>
</evidence>
<keyword evidence="1" id="KW-0812">Transmembrane</keyword>
<feature type="chain" id="PRO_5042464924" description="Transmembrane protein" evidence="2">
    <location>
        <begin position="30"/>
        <end position="157"/>
    </location>
</feature>
<sequence>MSKSLVSVPLLFERWLLFAACATSAYTHASRFTSSEVKRPLFAAHANNAPRALSNYSRGTKVTTAVPRKKTCSVNFCPDFAGEAKKSKEERRQSGTWELLDLFSCFLLAWGLVSVHSAHCSASDVSHCLSFARWFSLALFLFFFLLFLLPPDRFSSG</sequence>
<feature type="transmembrane region" description="Helical" evidence="1">
    <location>
        <begin position="131"/>
        <end position="149"/>
    </location>
</feature>
<dbReference type="Proteomes" id="UP001243989">
    <property type="component" value="Unassembled WGS sequence"/>
</dbReference>
<evidence type="ECO:0000313" key="3">
    <source>
        <dbReference type="EMBL" id="KAK1638295.1"/>
    </source>
</evidence>
<keyword evidence="1" id="KW-1133">Transmembrane helix</keyword>
<comment type="caution">
    <text evidence="3">The sequence shown here is derived from an EMBL/GenBank/DDBJ whole genome shotgun (WGS) entry which is preliminary data.</text>
</comment>
<accession>A0AAI9ZUW8</accession>
<organism evidence="3 4">
    <name type="scientific">Colletotrichum phormii</name>
    <dbReference type="NCBI Taxonomy" id="359342"/>
    <lineage>
        <taxon>Eukaryota</taxon>
        <taxon>Fungi</taxon>
        <taxon>Dikarya</taxon>
        <taxon>Ascomycota</taxon>
        <taxon>Pezizomycotina</taxon>
        <taxon>Sordariomycetes</taxon>
        <taxon>Hypocreomycetidae</taxon>
        <taxon>Glomerellales</taxon>
        <taxon>Glomerellaceae</taxon>
        <taxon>Colletotrichum</taxon>
        <taxon>Colletotrichum acutatum species complex</taxon>
    </lineage>
</organism>
<evidence type="ECO:0000313" key="4">
    <source>
        <dbReference type="Proteomes" id="UP001243989"/>
    </source>
</evidence>
<evidence type="ECO:0000256" key="2">
    <source>
        <dbReference type="SAM" id="SignalP"/>
    </source>
</evidence>
<gene>
    <name evidence="3" type="ORF">BDP81DRAFT_205550</name>
</gene>
<feature type="signal peptide" evidence="2">
    <location>
        <begin position="1"/>
        <end position="29"/>
    </location>
</feature>